<evidence type="ECO:0000313" key="2">
    <source>
        <dbReference type="EMBL" id="SUD49155.1"/>
    </source>
</evidence>
<evidence type="ECO:0000313" key="3">
    <source>
        <dbReference type="Proteomes" id="UP000255467"/>
    </source>
</evidence>
<dbReference type="Proteomes" id="UP000317039">
    <property type="component" value="Chromosome"/>
</dbReference>
<accession>A0A379JKW4</accession>
<proteinExistence type="predicted"/>
<dbReference type="OrthoDB" id="4560244at2"/>
<sequence>MYGIPPTNHSAVPVMTVGYAHLIMQTHIDCPSLACPVKRQAKSRLVEAKHLIPAGAPSAPA</sequence>
<keyword evidence="3" id="KW-1185">Reference proteome</keyword>
<dbReference type="GeneID" id="80333012"/>
<protein>
    <submittedName>
        <fullName evidence="2">Uncharacterized protein</fullName>
    </submittedName>
</protein>
<dbReference type="EMBL" id="CP041695">
    <property type="protein sequence ID" value="QDP79255.1"/>
    <property type="molecule type" value="Genomic_DNA"/>
</dbReference>
<evidence type="ECO:0000313" key="1">
    <source>
        <dbReference type="EMBL" id="QDP79255.1"/>
    </source>
</evidence>
<name>A0A379JKW4_9NOCA</name>
<dbReference type="AlphaFoldDB" id="A0A379JKW4"/>
<dbReference type="KEGG" id="nod:FOH10_11520"/>
<dbReference type="RefSeq" id="WP_039813309.1">
    <property type="nucleotide sequence ID" value="NZ_CP041695.1"/>
</dbReference>
<organism evidence="2 3">
    <name type="scientific">Nocardia otitidiscaviarum</name>
    <dbReference type="NCBI Taxonomy" id="1823"/>
    <lineage>
        <taxon>Bacteria</taxon>
        <taxon>Bacillati</taxon>
        <taxon>Actinomycetota</taxon>
        <taxon>Actinomycetes</taxon>
        <taxon>Mycobacteriales</taxon>
        <taxon>Nocardiaceae</taxon>
        <taxon>Nocardia</taxon>
    </lineage>
</organism>
<reference evidence="1 4" key="2">
    <citation type="submission" date="2019-07" db="EMBL/GenBank/DDBJ databases">
        <title>Complete Genome Sequence and Methylome Analysis of Nocardia otitidis-caviarum NEB252.</title>
        <authorList>
            <person name="Fomenkov A."/>
            <person name="Anton B.P."/>
            <person name="Vincze T."/>
            <person name="Roberts R.J."/>
        </authorList>
    </citation>
    <scope>NUCLEOTIDE SEQUENCE [LARGE SCALE GENOMIC DNA]</scope>
    <source>
        <strain evidence="1 4">NEB252</strain>
    </source>
</reference>
<dbReference type="EMBL" id="UGRY01000006">
    <property type="protein sequence ID" value="SUD49155.1"/>
    <property type="molecule type" value="Genomic_DNA"/>
</dbReference>
<gene>
    <name evidence="1" type="ORF">FOH10_11520</name>
    <name evidence="2" type="ORF">NCTC1934_06506</name>
</gene>
<dbReference type="STRING" id="1406858.GCA_000710895_02668"/>
<dbReference type="Proteomes" id="UP000255467">
    <property type="component" value="Unassembled WGS sequence"/>
</dbReference>
<reference evidence="2 3" key="1">
    <citation type="submission" date="2018-06" db="EMBL/GenBank/DDBJ databases">
        <authorList>
            <consortium name="Pathogen Informatics"/>
            <person name="Doyle S."/>
        </authorList>
    </citation>
    <scope>NUCLEOTIDE SEQUENCE [LARGE SCALE GENOMIC DNA]</scope>
    <source>
        <strain evidence="2 3">NCTC1934</strain>
    </source>
</reference>
<evidence type="ECO:0000313" key="4">
    <source>
        <dbReference type="Proteomes" id="UP000317039"/>
    </source>
</evidence>